<dbReference type="NCBIfam" id="NF008453">
    <property type="entry name" value="PRK11308.1"/>
    <property type="match status" value="2"/>
</dbReference>
<gene>
    <name evidence="12" type="ORF">GCM10007977_098690</name>
</gene>
<feature type="region of interest" description="Disordered" evidence="10">
    <location>
        <begin position="264"/>
        <end position="283"/>
    </location>
</feature>
<dbReference type="PANTHER" id="PTHR43297:SF14">
    <property type="entry name" value="ATPASE AAA-TYPE CORE DOMAIN-CONTAINING PROTEIN"/>
    <property type="match status" value="1"/>
</dbReference>
<sequence>MTVVVSNLVVTLAAPRGTEVVLQGVSLAVAPGEIVGIAGETGSGKTTLGLSLIGYTRAGLRQAGGEVTVAGTSVTGRTERALRALRGSTVAYVPQDPATALNPSLRLGTAFREILRAHGIRDRAEQAGRMRELYTAVQLPTEPDFARRFPHQLSGGQQQRVAIAMAFACRPQLVIMDEPTTGLDVATKAAVVALVRELSKRQGTSVVFVSHDLRLLLSFTDRIAVMYAGRIVEDGPTSQIGVAPAHPYTRALLAALPDPASRRALTALPGRSPSPSERGTGCDFAPRCHFTTTACTAEVPAVETVTPDHTARCRELPRVRHATPPAAQPSTSGRRRPNTALVEVRGLRARHGSHEVTTGVDLTVAAGECVALVGESGSGKTTIARSIAGLHTSYGGTIHLGGTALERKVTARNPAQQKAIQYVFQNPYASLNPRRSVGRSIAMAAQWLRRLDRCEAMAEALRLLDEVGLRRDQADQRPDRLSGGERQRVALARALAAQPEMLICDEVTSSLDLSVQAGIVTLLTRLRRDHGLAMLFITHDLALIRSVADRVVVLHSGRIVEAGLTDVVLDAPQHAYTRSLLNEETV</sequence>
<keyword evidence="13" id="KW-1185">Reference proteome</keyword>
<dbReference type="EMBL" id="BMPI01000086">
    <property type="protein sequence ID" value="GGM81533.1"/>
    <property type="molecule type" value="Genomic_DNA"/>
</dbReference>
<dbReference type="InterPro" id="IPR027417">
    <property type="entry name" value="P-loop_NTPase"/>
</dbReference>
<comment type="subcellular location">
    <subcellularLocation>
        <location evidence="1">Cell membrane</location>
        <topology evidence="1">Peripheral membrane protein</topology>
    </subcellularLocation>
</comment>
<dbReference type="NCBIfam" id="NF007739">
    <property type="entry name" value="PRK10419.1"/>
    <property type="match status" value="2"/>
</dbReference>
<evidence type="ECO:0000256" key="4">
    <source>
        <dbReference type="ARBA" id="ARBA00022475"/>
    </source>
</evidence>
<comment type="similarity">
    <text evidence="2">Belongs to the ABC transporter superfamily.</text>
</comment>
<dbReference type="InterPro" id="IPR013563">
    <property type="entry name" value="Oligopep_ABC_C"/>
</dbReference>
<feature type="domain" description="ABC transporter" evidence="11">
    <location>
        <begin position="3"/>
        <end position="253"/>
    </location>
</feature>
<dbReference type="RefSeq" id="WP_190257026.1">
    <property type="nucleotide sequence ID" value="NZ_BMPI01000086.1"/>
</dbReference>
<reference evidence="12" key="2">
    <citation type="submission" date="2020-09" db="EMBL/GenBank/DDBJ databases">
        <authorList>
            <person name="Sun Q."/>
            <person name="Ohkuma M."/>
        </authorList>
    </citation>
    <scope>NUCLEOTIDE SEQUENCE</scope>
    <source>
        <strain evidence="12">JCM 19831</strain>
    </source>
</reference>
<evidence type="ECO:0000256" key="7">
    <source>
        <dbReference type="ARBA" id="ARBA00022840"/>
    </source>
</evidence>
<keyword evidence="5" id="KW-0997">Cell inner membrane</keyword>
<comment type="caution">
    <text evidence="12">The sequence shown here is derived from an EMBL/GenBank/DDBJ whole genome shotgun (WGS) entry which is preliminary data.</text>
</comment>
<dbReference type="InterPro" id="IPR050388">
    <property type="entry name" value="ABC_Ni/Peptide_Import"/>
</dbReference>
<dbReference type="CDD" id="cd03257">
    <property type="entry name" value="ABC_NikE_OppD_transporters"/>
    <property type="match status" value="2"/>
</dbReference>
<evidence type="ECO:0000259" key="11">
    <source>
        <dbReference type="PROSITE" id="PS50893"/>
    </source>
</evidence>
<keyword evidence="6" id="KW-0547">Nucleotide-binding</keyword>
<evidence type="ECO:0000256" key="9">
    <source>
        <dbReference type="ARBA" id="ARBA00023136"/>
    </source>
</evidence>
<dbReference type="Pfam" id="PF00005">
    <property type="entry name" value="ABC_tran"/>
    <property type="match status" value="2"/>
</dbReference>
<dbReference type="NCBIfam" id="TIGR01727">
    <property type="entry name" value="oligo_HPY"/>
    <property type="match status" value="1"/>
</dbReference>
<dbReference type="GO" id="GO:0005886">
    <property type="term" value="C:plasma membrane"/>
    <property type="evidence" value="ECO:0007669"/>
    <property type="project" value="UniProtKB-SubCell"/>
</dbReference>
<dbReference type="GO" id="GO:0016887">
    <property type="term" value="F:ATP hydrolysis activity"/>
    <property type="evidence" value="ECO:0007669"/>
    <property type="project" value="InterPro"/>
</dbReference>
<keyword evidence="7 12" id="KW-0067">ATP-binding</keyword>
<evidence type="ECO:0000313" key="12">
    <source>
        <dbReference type="EMBL" id="GGM81533.1"/>
    </source>
</evidence>
<dbReference type="GO" id="GO:0005524">
    <property type="term" value="F:ATP binding"/>
    <property type="evidence" value="ECO:0007669"/>
    <property type="project" value="UniProtKB-KW"/>
</dbReference>
<evidence type="ECO:0000256" key="8">
    <source>
        <dbReference type="ARBA" id="ARBA00022967"/>
    </source>
</evidence>
<reference evidence="12" key="1">
    <citation type="journal article" date="2014" name="Int. J. Syst. Evol. Microbiol.">
        <title>Complete genome sequence of Corynebacterium casei LMG S-19264T (=DSM 44701T), isolated from a smear-ripened cheese.</title>
        <authorList>
            <consortium name="US DOE Joint Genome Institute (JGI-PGF)"/>
            <person name="Walter F."/>
            <person name="Albersmeier A."/>
            <person name="Kalinowski J."/>
            <person name="Ruckert C."/>
        </authorList>
    </citation>
    <scope>NUCLEOTIDE SEQUENCE</scope>
    <source>
        <strain evidence="12">JCM 19831</strain>
    </source>
</reference>
<evidence type="ECO:0000256" key="6">
    <source>
        <dbReference type="ARBA" id="ARBA00022741"/>
    </source>
</evidence>
<dbReference type="InterPro" id="IPR017871">
    <property type="entry name" value="ABC_transporter-like_CS"/>
</dbReference>
<keyword evidence="9" id="KW-0472">Membrane</keyword>
<accession>A0A917UDF9</accession>
<dbReference type="GO" id="GO:0015833">
    <property type="term" value="P:peptide transport"/>
    <property type="evidence" value="ECO:0007669"/>
    <property type="project" value="InterPro"/>
</dbReference>
<organism evidence="12 13">
    <name type="scientific">Dactylosporangium sucinum</name>
    <dbReference type="NCBI Taxonomy" id="1424081"/>
    <lineage>
        <taxon>Bacteria</taxon>
        <taxon>Bacillati</taxon>
        <taxon>Actinomycetota</taxon>
        <taxon>Actinomycetes</taxon>
        <taxon>Micromonosporales</taxon>
        <taxon>Micromonosporaceae</taxon>
        <taxon>Dactylosporangium</taxon>
    </lineage>
</organism>
<evidence type="ECO:0000256" key="10">
    <source>
        <dbReference type="SAM" id="MobiDB-lite"/>
    </source>
</evidence>
<dbReference type="PANTHER" id="PTHR43297">
    <property type="entry name" value="OLIGOPEPTIDE TRANSPORT ATP-BINDING PROTEIN APPD"/>
    <property type="match status" value="1"/>
</dbReference>
<dbReference type="PROSITE" id="PS50893">
    <property type="entry name" value="ABC_TRANSPORTER_2"/>
    <property type="match status" value="2"/>
</dbReference>
<keyword evidence="4" id="KW-1003">Cell membrane</keyword>
<dbReference type="Pfam" id="PF08352">
    <property type="entry name" value="oligo_HPY"/>
    <property type="match status" value="1"/>
</dbReference>
<name>A0A917UDF9_9ACTN</name>
<dbReference type="InterPro" id="IPR003593">
    <property type="entry name" value="AAA+_ATPase"/>
</dbReference>
<feature type="domain" description="ABC transporter" evidence="11">
    <location>
        <begin position="342"/>
        <end position="581"/>
    </location>
</feature>
<dbReference type="PROSITE" id="PS00211">
    <property type="entry name" value="ABC_TRANSPORTER_1"/>
    <property type="match status" value="2"/>
</dbReference>
<dbReference type="SUPFAM" id="SSF52540">
    <property type="entry name" value="P-loop containing nucleoside triphosphate hydrolases"/>
    <property type="match status" value="2"/>
</dbReference>
<evidence type="ECO:0000256" key="1">
    <source>
        <dbReference type="ARBA" id="ARBA00004202"/>
    </source>
</evidence>
<dbReference type="Proteomes" id="UP000642070">
    <property type="component" value="Unassembled WGS sequence"/>
</dbReference>
<dbReference type="AlphaFoldDB" id="A0A917UDF9"/>
<dbReference type="SMART" id="SM00382">
    <property type="entry name" value="AAA"/>
    <property type="match status" value="2"/>
</dbReference>
<dbReference type="InterPro" id="IPR003439">
    <property type="entry name" value="ABC_transporter-like_ATP-bd"/>
</dbReference>
<evidence type="ECO:0000256" key="2">
    <source>
        <dbReference type="ARBA" id="ARBA00005417"/>
    </source>
</evidence>
<dbReference type="Gene3D" id="3.40.50.300">
    <property type="entry name" value="P-loop containing nucleotide triphosphate hydrolases"/>
    <property type="match status" value="2"/>
</dbReference>
<keyword evidence="3" id="KW-0813">Transport</keyword>
<feature type="region of interest" description="Disordered" evidence="10">
    <location>
        <begin position="318"/>
        <end position="337"/>
    </location>
</feature>
<proteinExistence type="inferred from homology"/>
<keyword evidence="8" id="KW-1278">Translocase</keyword>
<evidence type="ECO:0000256" key="5">
    <source>
        <dbReference type="ARBA" id="ARBA00022519"/>
    </source>
</evidence>
<protein>
    <submittedName>
        <fullName evidence="12">ABC transporter ATP-binding protein</fullName>
    </submittedName>
</protein>
<evidence type="ECO:0000313" key="13">
    <source>
        <dbReference type="Proteomes" id="UP000642070"/>
    </source>
</evidence>
<evidence type="ECO:0000256" key="3">
    <source>
        <dbReference type="ARBA" id="ARBA00022448"/>
    </source>
</evidence>